<feature type="domain" description="Tryptophan synthase beta chain-like PALP" evidence="4">
    <location>
        <begin position="15"/>
        <end position="302"/>
    </location>
</feature>
<organism evidence="5 6">
    <name type="scientific">Krasilnikovia cinnamomea</name>
    <dbReference type="NCBI Taxonomy" id="349313"/>
    <lineage>
        <taxon>Bacteria</taxon>
        <taxon>Bacillati</taxon>
        <taxon>Actinomycetota</taxon>
        <taxon>Actinomycetes</taxon>
        <taxon>Micromonosporales</taxon>
        <taxon>Micromonosporaceae</taxon>
        <taxon>Krasilnikovia</taxon>
    </lineage>
</organism>
<dbReference type="InterPro" id="IPR001926">
    <property type="entry name" value="TrpB-like_PALP"/>
</dbReference>
<keyword evidence="2" id="KW-0663">Pyridoxal phosphate</keyword>
<dbReference type="OrthoDB" id="9811476at2"/>
<dbReference type="Proteomes" id="UP000292564">
    <property type="component" value="Unassembled WGS sequence"/>
</dbReference>
<evidence type="ECO:0000313" key="6">
    <source>
        <dbReference type="Proteomes" id="UP000292564"/>
    </source>
</evidence>
<dbReference type="GO" id="GO:0003941">
    <property type="term" value="F:L-serine ammonia-lyase activity"/>
    <property type="evidence" value="ECO:0007669"/>
    <property type="project" value="TreeGrafter"/>
</dbReference>
<evidence type="ECO:0000313" key="5">
    <source>
        <dbReference type="EMBL" id="RZU48487.1"/>
    </source>
</evidence>
<dbReference type="CDD" id="cd01562">
    <property type="entry name" value="Thr-dehyd"/>
    <property type="match status" value="1"/>
</dbReference>
<dbReference type="InterPro" id="IPR050147">
    <property type="entry name" value="Ser/Thr_Dehydratase"/>
</dbReference>
<dbReference type="PANTHER" id="PTHR48078:SF7">
    <property type="entry name" value="BLL6502 PROTEIN"/>
    <property type="match status" value="1"/>
</dbReference>
<proteinExistence type="predicted"/>
<sequence length="318" mass="33691">MITRAELDAAVRLVRPHVPVTPAYRWPLLEQVTGTPTWVKHENATPTGAFKVRGGLVYVARLLAAEPEVRGMISATRGNHGQSLAYAGRAHGVPVTIVVPEGNSPDKNAAMRGFGAELIVYGRDFQEAREYAMRLAEERGLPMVPAFHRDLVAGVATYAAELHEQASELDVVYVPVGQGSGLCANIAVRDLLGRRTEVVAVGAEGAPAYALSFRAGHPVTTPEADTFVDGVATRVPDDEAVAVMLRGAARFVQVSDQATETAMRLLWQTTHQMPEPAGAIALAGLIADTARPDGAAAAVIMTGGNCDGELVRRVVSDS</sequence>
<gene>
    <name evidence="5" type="ORF">EV385_0204</name>
</gene>
<keyword evidence="6" id="KW-1185">Reference proteome</keyword>
<dbReference type="Gene3D" id="3.40.50.1100">
    <property type="match status" value="2"/>
</dbReference>
<dbReference type="GO" id="GO:0009097">
    <property type="term" value="P:isoleucine biosynthetic process"/>
    <property type="evidence" value="ECO:0007669"/>
    <property type="project" value="TreeGrafter"/>
</dbReference>
<dbReference type="AlphaFoldDB" id="A0A4Q7ZCT9"/>
<dbReference type="EMBL" id="SHKY01000001">
    <property type="protein sequence ID" value="RZU48487.1"/>
    <property type="molecule type" value="Genomic_DNA"/>
</dbReference>
<dbReference type="Pfam" id="PF00291">
    <property type="entry name" value="PALP"/>
    <property type="match status" value="1"/>
</dbReference>
<comment type="caution">
    <text evidence="5">The sequence shown here is derived from an EMBL/GenBank/DDBJ whole genome shotgun (WGS) entry which is preliminary data.</text>
</comment>
<evidence type="ECO:0000256" key="3">
    <source>
        <dbReference type="ARBA" id="ARBA00023239"/>
    </source>
</evidence>
<evidence type="ECO:0000256" key="1">
    <source>
        <dbReference type="ARBA" id="ARBA00001933"/>
    </source>
</evidence>
<name>A0A4Q7ZCT9_9ACTN</name>
<comment type="cofactor">
    <cofactor evidence="1">
        <name>pyridoxal 5'-phosphate</name>
        <dbReference type="ChEBI" id="CHEBI:597326"/>
    </cofactor>
</comment>
<keyword evidence="3" id="KW-0456">Lyase</keyword>
<reference evidence="5 6" key="1">
    <citation type="submission" date="2019-02" db="EMBL/GenBank/DDBJ databases">
        <title>Sequencing the genomes of 1000 actinobacteria strains.</title>
        <authorList>
            <person name="Klenk H.-P."/>
        </authorList>
    </citation>
    <scope>NUCLEOTIDE SEQUENCE [LARGE SCALE GENOMIC DNA]</scope>
    <source>
        <strain evidence="5 6">DSM 45162</strain>
    </source>
</reference>
<evidence type="ECO:0000259" key="4">
    <source>
        <dbReference type="Pfam" id="PF00291"/>
    </source>
</evidence>
<dbReference type="GO" id="GO:0004794">
    <property type="term" value="F:threonine deaminase activity"/>
    <property type="evidence" value="ECO:0007669"/>
    <property type="project" value="TreeGrafter"/>
</dbReference>
<dbReference type="SUPFAM" id="SSF53686">
    <property type="entry name" value="Tryptophan synthase beta subunit-like PLP-dependent enzymes"/>
    <property type="match status" value="1"/>
</dbReference>
<accession>A0A4Q7ZCT9</accession>
<protein>
    <submittedName>
        <fullName evidence="5">Threonine dehydratase</fullName>
    </submittedName>
</protein>
<dbReference type="InterPro" id="IPR036052">
    <property type="entry name" value="TrpB-like_PALP_sf"/>
</dbReference>
<dbReference type="GO" id="GO:0006565">
    <property type="term" value="P:L-serine catabolic process"/>
    <property type="evidence" value="ECO:0007669"/>
    <property type="project" value="TreeGrafter"/>
</dbReference>
<dbReference type="RefSeq" id="WP_130507722.1">
    <property type="nucleotide sequence ID" value="NZ_SHKY01000001.1"/>
</dbReference>
<dbReference type="PANTHER" id="PTHR48078">
    <property type="entry name" value="THREONINE DEHYDRATASE, MITOCHONDRIAL-RELATED"/>
    <property type="match status" value="1"/>
</dbReference>
<dbReference type="NCBIfam" id="NF004771">
    <property type="entry name" value="PRK06110.1"/>
    <property type="match status" value="1"/>
</dbReference>
<evidence type="ECO:0000256" key="2">
    <source>
        <dbReference type="ARBA" id="ARBA00022898"/>
    </source>
</evidence>
<dbReference type="GO" id="GO:0006567">
    <property type="term" value="P:L-threonine catabolic process"/>
    <property type="evidence" value="ECO:0007669"/>
    <property type="project" value="TreeGrafter"/>
</dbReference>